<name>A0ABR3RRJ4_9PLEO</name>
<evidence type="ECO:0000313" key="2">
    <source>
        <dbReference type="EMBL" id="KAL1607045.1"/>
    </source>
</evidence>
<keyword evidence="1" id="KW-0472">Membrane</keyword>
<dbReference type="Proteomes" id="UP001521222">
    <property type="component" value="Unassembled WGS sequence"/>
</dbReference>
<protein>
    <submittedName>
        <fullName evidence="2">Uncharacterized protein</fullName>
    </submittedName>
</protein>
<evidence type="ECO:0000313" key="3">
    <source>
        <dbReference type="Proteomes" id="UP001521222"/>
    </source>
</evidence>
<keyword evidence="1" id="KW-0812">Transmembrane</keyword>
<reference evidence="2 3" key="1">
    <citation type="submission" date="2024-02" db="EMBL/GenBank/DDBJ databases">
        <title>De novo assembly and annotation of 12 fungi associated with fruit tree decline syndrome in Ontario, Canada.</title>
        <authorList>
            <person name="Sulman M."/>
            <person name="Ellouze W."/>
            <person name="Ilyukhin E."/>
        </authorList>
    </citation>
    <scope>NUCLEOTIDE SEQUENCE [LARGE SCALE GENOMIC DNA]</scope>
    <source>
        <strain evidence="2 3">M97-236</strain>
    </source>
</reference>
<keyword evidence="1" id="KW-1133">Transmembrane helix</keyword>
<dbReference type="EMBL" id="JAKIXB020000007">
    <property type="protein sequence ID" value="KAL1607045.1"/>
    <property type="molecule type" value="Genomic_DNA"/>
</dbReference>
<sequence>MVKLHMGIWAGIAAGGVMVMLVLLPILGCMFSRSRKAKKALEEESAAEKGEVIYSAPAPVQAPAPTKPVNSIVQKPAVSVKHVTKLSEPGVNTRTSVATEEFDAKRAAYAADVDETVAMKEKK</sequence>
<keyword evidence="3" id="KW-1185">Reference proteome</keyword>
<comment type="caution">
    <text evidence="2">The sequence shown here is derived from an EMBL/GenBank/DDBJ whole genome shotgun (WGS) entry which is preliminary data.</text>
</comment>
<organism evidence="2 3">
    <name type="scientific">Nothophoma quercina</name>
    <dbReference type="NCBI Taxonomy" id="749835"/>
    <lineage>
        <taxon>Eukaryota</taxon>
        <taxon>Fungi</taxon>
        <taxon>Dikarya</taxon>
        <taxon>Ascomycota</taxon>
        <taxon>Pezizomycotina</taxon>
        <taxon>Dothideomycetes</taxon>
        <taxon>Pleosporomycetidae</taxon>
        <taxon>Pleosporales</taxon>
        <taxon>Pleosporineae</taxon>
        <taxon>Didymellaceae</taxon>
        <taxon>Nothophoma</taxon>
    </lineage>
</organism>
<evidence type="ECO:0000256" key="1">
    <source>
        <dbReference type="SAM" id="Phobius"/>
    </source>
</evidence>
<gene>
    <name evidence="2" type="ORF">SLS59_002749</name>
</gene>
<proteinExistence type="predicted"/>
<feature type="transmembrane region" description="Helical" evidence="1">
    <location>
        <begin position="6"/>
        <end position="31"/>
    </location>
</feature>
<accession>A0ABR3RRJ4</accession>